<accession>A0A2G8KKL0</accession>
<evidence type="ECO:0000313" key="3">
    <source>
        <dbReference type="Proteomes" id="UP000230750"/>
    </source>
</evidence>
<dbReference type="Proteomes" id="UP000230750">
    <property type="component" value="Unassembled WGS sequence"/>
</dbReference>
<dbReference type="InterPro" id="IPR036859">
    <property type="entry name" value="CAP-Gly_dom_sf"/>
</dbReference>
<feature type="region of interest" description="Disordered" evidence="1">
    <location>
        <begin position="92"/>
        <end position="116"/>
    </location>
</feature>
<proteinExistence type="predicted"/>
<sequence>MQIVLSKDVELLFYAKQLKIGDKVNVRVPVKKSLGIVQGTVKYIGPKDPKTPGKQFGIQLYSNLDDSAGVNYFWSKGAKGVLVAVNKIQPPHIKKHHSKPRTRRDQKPSGEYKMNDDADVGVKDAVKPPYIMGDDDVFVHVMLTSCTSRKKWVKGKVVFVKDNHLAVNVDSAEGRVLTPWKGWLHGRPVFPNCTNQTAWVERSDVKPYMIKHSTMKIPLHLLGHQTRSRVE</sequence>
<organism evidence="2 3">
    <name type="scientific">Stichopus japonicus</name>
    <name type="common">Sea cucumber</name>
    <dbReference type="NCBI Taxonomy" id="307972"/>
    <lineage>
        <taxon>Eukaryota</taxon>
        <taxon>Metazoa</taxon>
        <taxon>Echinodermata</taxon>
        <taxon>Eleutherozoa</taxon>
        <taxon>Echinozoa</taxon>
        <taxon>Holothuroidea</taxon>
        <taxon>Aspidochirotacea</taxon>
        <taxon>Aspidochirotida</taxon>
        <taxon>Stichopodidae</taxon>
        <taxon>Apostichopus</taxon>
    </lineage>
</organism>
<dbReference type="EMBL" id="MRZV01000517">
    <property type="protein sequence ID" value="PIK48542.1"/>
    <property type="molecule type" value="Genomic_DNA"/>
</dbReference>
<dbReference type="SUPFAM" id="SSF74924">
    <property type="entry name" value="Cap-Gly domain"/>
    <property type="match status" value="1"/>
</dbReference>
<dbReference type="Gene3D" id="2.30.30.190">
    <property type="entry name" value="CAP Gly-rich-like domain"/>
    <property type="match status" value="1"/>
</dbReference>
<dbReference type="AlphaFoldDB" id="A0A2G8KKL0"/>
<evidence type="ECO:0000256" key="1">
    <source>
        <dbReference type="SAM" id="MobiDB-lite"/>
    </source>
</evidence>
<comment type="caution">
    <text evidence="2">The sequence shown here is derived from an EMBL/GenBank/DDBJ whole genome shotgun (WGS) entry which is preliminary data.</text>
</comment>
<reference evidence="2 3" key="1">
    <citation type="journal article" date="2017" name="PLoS Biol.">
        <title>The sea cucumber genome provides insights into morphological evolution and visceral regeneration.</title>
        <authorList>
            <person name="Zhang X."/>
            <person name="Sun L."/>
            <person name="Yuan J."/>
            <person name="Sun Y."/>
            <person name="Gao Y."/>
            <person name="Zhang L."/>
            <person name="Li S."/>
            <person name="Dai H."/>
            <person name="Hamel J.F."/>
            <person name="Liu C."/>
            <person name="Yu Y."/>
            <person name="Liu S."/>
            <person name="Lin W."/>
            <person name="Guo K."/>
            <person name="Jin S."/>
            <person name="Xu P."/>
            <person name="Storey K.B."/>
            <person name="Huan P."/>
            <person name="Zhang T."/>
            <person name="Zhou Y."/>
            <person name="Zhang J."/>
            <person name="Lin C."/>
            <person name="Li X."/>
            <person name="Xing L."/>
            <person name="Huo D."/>
            <person name="Sun M."/>
            <person name="Wang L."/>
            <person name="Mercier A."/>
            <person name="Li F."/>
            <person name="Yang H."/>
            <person name="Xiang J."/>
        </authorList>
    </citation>
    <scope>NUCLEOTIDE SEQUENCE [LARGE SCALE GENOMIC DNA]</scope>
    <source>
        <strain evidence="2">Shaxun</strain>
        <tissue evidence="2">Muscle</tissue>
    </source>
</reference>
<protein>
    <submittedName>
        <fullName evidence="2">Uncharacterized protein</fullName>
    </submittedName>
</protein>
<name>A0A2G8KKL0_STIJA</name>
<feature type="compositionally biased region" description="Basic residues" evidence="1">
    <location>
        <begin position="92"/>
        <end position="102"/>
    </location>
</feature>
<feature type="compositionally biased region" description="Basic and acidic residues" evidence="1">
    <location>
        <begin position="103"/>
        <end position="116"/>
    </location>
</feature>
<gene>
    <name evidence="2" type="ORF">BSL78_14597</name>
</gene>
<evidence type="ECO:0000313" key="2">
    <source>
        <dbReference type="EMBL" id="PIK48542.1"/>
    </source>
</evidence>
<keyword evidence="3" id="KW-1185">Reference proteome</keyword>
<feature type="non-terminal residue" evidence="2">
    <location>
        <position position="231"/>
    </location>
</feature>